<dbReference type="Proteomes" id="UP000027138">
    <property type="component" value="Unassembled WGS sequence"/>
</dbReference>
<feature type="domain" description="DUF630" evidence="4">
    <location>
        <begin position="1"/>
        <end position="58"/>
    </location>
</feature>
<dbReference type="InterPro" id="IPR006868">
    <property type="entry name" value="DUF630"/>
</dbReference>
<evidence type="ECO:0000259" key="4">
    <source>
        <dbReference type="Pfam" id="PF04783"/>
    </source>
</evidence>
<evidence type="ECO:0000313" key="5">
    <source>
        <dbReference type="EMBL" id="KDP36830.1"/>
    </source>
</evidence>
<dbReference type="STRING" id="180498.A0A067KX37"/>
<organism evidence="5 6">
    <name type="scientific">Jatropha curcas</name>
    <name type="common">Barbados nut</name>
    <dbReference type="NCBI Taxonomy" id="180498"/>
    <lineage>
        <taxon>Eukaryota</taxon>
        <taxon>Viridiplantae</taxon>
        <taxon>Streptophyta</taxon>
        <taxon>Embryophyta</taxon>
        <taxon>Tracheophyta</taxon>
        <taxon>Spermatophyta</taxon>
        <taxon>Magnoliopsida</taxon>
        <taxon>eudicotyledons</taxon>
        <taxon>Gunneridae</taxon>
        <taxon>Pentapetalae</taxon>
        <taxon>rosids</taxon>
        <taxon>fabids</taxon>
        <taxon>Malpighiales</taxon>
        <taxon>Euphorbiaceae</taxon>
        <taxon>Crotonoideae</taxon>
        <taxon>Jatropheae</taxon>
        <taxon>Jatropha</taxon>
    </lineage>
</organism>
<evidence type="ECO:0000313" key="6">
    <source>
        <dbReference type="Proteomes" id="UP000027138"/>
    </source>
</evidence>
<feature type="compositionally biased region" description="Acidic residues" evidence="2">
    <location>
        <begin position="104"/>
        <end position="114"/>
    </location>
</feature>
<evidence type="ECO:0000259" key="3">
    <source>
        <dbReference type="Pfam" id="PF04782"/>
    </source>
</evidence>
<dbReference type="OrthoDB" id="658187at2759"/>
<feature type="compositionally biased region" description="Low complexity" evidence="2">
    <location>
        <begin position="83"/>
        <end position="103"/>
    </location>
</feature>
<name>A0A067KX37_JATCU</name>
<evidence type="ECO:0000256" key="2">
    <source>
        <dbReference type="SAM" id="MobiDB-lite"/>
    </source>
</evidence>
<dbReference type="PANTHER" id="PTHR21450">
    <property type="entry name" value="PROTEIN ALTERED PHOSPHATE STARVATION RESPONSE 1"/>
    <property type="match status" value="1"/>
</dbReference>
<accession>A0A067KX37</accession>
<proteinExistence type="predicted"/>
<keyword evidence="1" id="KW-0175">Coiled coil</keyword>
<dbReference type="Pfam" id="PF04783">
    <property type="entry name" value="DUF630"/>
    <property type="match status" value="1"/>
</dbReference>
<feature type="region of interest" description="Disordered" evidence="2">
    <location>
        <begin position="161"/>
        <end position="186"/>
    </location>
</feature>
<gene>
    <name evidence="5" type="ORF">JCGZ_08121</name>
</gene>
<dbReference type="PANTHER" id="PTHR21450:SF19">
    <property type="entry name" value="F5M15.15"/>
    <property type="match status" value="1"/>
</dbReference>
<dbReference type="InterPro" id="IPR006867">
    <property type="entry name" value="DUF632"/>
</dbReference>
<keyword evidence="6" id="KW-1185">Reference proteome</keyword>
<dbReference type="Pfam" id="PF04782">
    <property type="entry name" value="DUF632"/>
    <property type="match status" value="1"/>
</dbReference>
<dbReference type="EMBL" id="KK914420">
    <property type="protein sequence ID" value="KDP36830.1"/>
    <property type="molecule type" value="Genomic_DNA"/>
</dbReference>
<feature type="compositionally biased region" description="Polar residues" evidence="2">
    <location>
        <begin position="61"/>
        <end position="72"/>
    </location>
</feature>
<feature type="region of interest" description="Disordered" evidence="2">
    <location>
        <begin position="61"/>
        <end position="114"/>
    </location>
</feature>
<feature type="coiled-coil region" evidence="1">
    <location>
        <begin position="601"/>
        <end position="628"/>
    </location>
</feature>
<reference evidence="5 6" key="1">
    <citation type="journal article" date="2014" name="PLoS ONE">
        <title>Global Analysis of Gene Expression Profiles in Physic Nut (Jatropha curcas L.) Seedlings Exposed to Salt Stress.</title>
        <authorList>
            <person name="Zhang L."/>
            <person name="Zhang C."/>
            <person name="Wu P."/>
            <person name="Chen Y."/>
            <person name="Li M."/>
            <person name="Jiang H."/>
            <person name="Wu G."/>
        </authorList>
    </citation>
    <scope>NUCLEOTIDE SEQUENCE [LARGE SCALE GENOMIC DNA]</scope>
    <source>
        <strain evidence="6">cv. GZQX0401</strain>
        <tissue evidence="5">Young leaves</tissue>
    </source>
</reference>
<dbReference type="AlphaFoldDB" id="A0A067KX37"/>
<dbReference type="KEGG" id="jcu:105635251"/>
<sequence length="690" mass="78363">MGCSTSRLDHLPAVSLCHDRCKYLEEALYQSYALADAHVAYMHSLKALGSTLRRFFEQNVDSNRSHSPSSGDSAAIRPNPCKSSPSPDHCLSSSNSDSHLDFPSDSEDEESGDTDFDLLHQIHPNYFDRQTPTPSRSTSYSYREHSKYDYYTNNGGLFRSPTPYGASSPDRGSAWKTPSPPPPPSGSTWEFLNFFDTYERYELQAKDKEGIQELKDEFESKIHGESKLGEDSKKLAGEEKQIKAKLTVESGDVTKHEVHVAESKVILDKEKNKENKNSEESKNRNTSEVIKELEDLFEKAAESGNEILKILDTGKFRYFDKNSIYQGVYSKKLSFIVIPSKVTEKIGSVGVSFDEDLAVTSVNLSSIIKKLCMWERKLYDEVKAEEKLRIMLARIYRQMKNMGEKAAEANKLDSARTVVRTLSTKIKVSIQVIDRTSITISKLRDEELWSLINELIQKLLGMWKGMLECHRSQSQAVEEARSLDAIMSNGKFSETHLEAAMQLKVELQNWNLGFSNWIAAQRGYVNAVNGWLLKFLPNEPEEMQDGTPPVSPGRAGTPPLFAFCNKWSHAIGIVSEMEVTNAMHGFFMNVNQLVERNYTQLQQRLTADKELEKRMKILEREEKRMQKVLQARGKKMCAVTGRAVHQSEMTNNNSLQFGLRQIFMAIEKFSAKSVQFYEELHVHVEESSLT</sequence>
<evidence type="ECO:0008006" key="7">
    <source>
        <dbReference type="Google" id="ProtNLM"/>
    </source>
</evidence>
<protein>
    <recommendedName>
        <fullName evidence="7">DUF632 domain-containing protein</fullName>
    </recommendedName>
</protein>
<evidence type="ECO:0000256" key="1">
    <source>
        <dbReference type="SAM" id="Coils"/>
    </source>
</evidence>
<feature type="domain" description="DUF632" evidence="3">
    <location>
        <begin position="288"/>
        <end position="591"/>
    </location>
</feature>